<accession>A0ABY8V7T1</accession>
<dbReference type="EMBL" id="CP106831">
    <property type="protein sequence ID" value="WIH97182.1"/>
    <property type="molecule type" value="Genomic_DNA"/>
</dbReference>
<protein>
    <submittedName>
        <fullName evidence="1">Uncharacterized protein</fullName>
    </submittedName>
</protein>
<name>A0ABY8V7T1_9FLAO</name>
<evidence type="ECO:0000313" key="1">
    <source>
        <dbReference type="EMBL" id="WIH97182.1"/>
    </source>
</evidence>
<proteinExistence type="predicted"/>
<keyword evidence="2" id="KW-1185">Reference proteome</keyword>
<gene>
    <name evidence="1" type="ORF">OBA43_13265</name>
</gene>
<dbReference type="RefSeq" id="WP_284583424.1">
    <property type="nucleotide sequence ID" value="NZ_CP106831.1"/>
</dbReference>
<reference evidence="1 2" key="1">
    <citation type="submission" date="2022-09" db="EMBL/GenBank/DDBJ databases">
        <title>Whole genome sequencing analysis of tet(X)-positive Empedobacter falsenii YWS9-3.</title>
        <authorList>
            <person name="Chen C."/>
            <person name="Lv Y.-L."/>
        </authorList>
    </citation>
    <scope>NUCLEOTIDE SEQUENCE [LARGE SCALE GENOMIC DNA]</scope>
    <source>
        <strain evidence="1 2">YWS9-3_T</strain>
    </source>
</reference>
<organism evidence="1 2">
    <name type="scientific">Empedobacter falsenii</name>
    <dbReference type="NCBI Taxonomy" id="343874"/>
    <lineage>
        <taxon>Bacteria</taxon>
        <taxon>Pseudomonadati</taxon>
        <taxon>Bacteroidota</taxon>
        <taxon>Flavobacteriia</taxon>
        <taxon>Flavobacteriales</taxon>
        <taxon>Weeksellaceae</taxon>
        <taxon>Empedobacter</taxon>
    </lineage>
</organism>
<dbReference type="Proteomes" id="UP001223501">
    <property type="component" value="Chromosome"/>
</dbReference>
<evidence type="ECO:0000313" key="2">
    <source>
        <dbReference type="Proteomes" id="UP001223501"/>
    </source>
</evidence>
<sequence>MISVVVWGQHPLTEINPNELNFPNITLTLKSVDLKTTTSCGGRNDGRTHAAMLYFKADYDLDLKFDIVGQLGGDYAIIVYKVNDTNGDGIPNEVFQTNTTITALRSIYSTHPTKSLVDDSTDLCEFYGNYGASDGKVKSLDFEANSYVVIAIQASPGAGTNPVFDLHLKIAKTVDDLGFDSHCYTDDYLLADVKTKITDDIRIKDPSIIVRNIQFYKLDNTSTSDNISYANGIEQILYARVYDNSGKLVYIYKPIKFKFIPELIYTVQGKTEQYCATSITFSKEDLIHKISPTINSSKYSDYEVYVDGVIVNGNISLNNSNQYDIQLKAMFKL</sequence>